<dbReference type="InterPro" id="IPR023214">
    <property type="entry name" value="HAD_sf"/>
</dbReference>
<dbReference type="NCBIfam" id="TIGR00099">
    <property type="entry name" value="Cof-subfamily"/>
    <property type="match status" value="1"/>
</dbReference>
<evidence type="ECO:0000313" key="2">
    <source>
        <dbReference type="Proteomes" id="UP000031339"/>
    </source>
</evidence>
<dbReference type="GO" id="GO:0000287">
    <property type="term" value="F:magnesium ion binding"/>
    <property type="evidence" value="ECO:0007669"/>
    <property type="project" value="TreeGrafter"/>
</dbReference>
<dbReference type="Pfam" id="PF08282">
    <property type="entry name" value="Hydrolase_3"/>
    <property type="match status" value="1"/>
</dbReference>
<dbReference type="OrthoDB" id="9810101at2"/>
<dbReference type="Gene3D" id="3.40.50.1000">
    <property type="entry name" value="HAD superfamily/HAD-like"/>
    <property type="match status" value="1"/>
</dbReference>
<dbReference type="PANTHER" id="PTHR10000:SF25">
    <property type="entry name" value="PHOSPHATASE YKRA-RELATED"/>
    <property type="match status" value="1"/>
</dbReference>
<dbReference type="PROSITE" id="PS01228">
    <property type="entry name" value="COF_1"/>
    <property type="match status" value="1"/>
</dbReference>
<protein>
    <submittedName>
        <fullName evidence="1">Alanine aminotransferase</fullName>
    </submittedName>
</protein>
<dbReference type="NCBIfam" id="TIGR01484">
    <property type="entry name" value="HAD-SF-IIB"/>
    <property type="match status" value="1"/>
</dbReference>
<organism evidence="1 2">
    <name type="scientific">Streptococcus constellatus</name>
    <dbReference type="NCBI Taxonomy" id="76860"/>
    <lineage>
        <taxon>Bacteria</taxon>
        <taxon>Bacillati</taxon>
        <taxon>Bacillota</taxon>
        <taxon>Bacilli</taxon>
        <taxon>Lactobacillales</taxon>
        <taxon>Streptococcaceae</taxon>
        <taxon>Streptococcus</taxon>
        <taxon>Streptococcus anginosus group</taxon>
    </lineage>
</organism>
<dbReference type="InterPro" id="IPR021130">
    <property type="entry name" value="PRib-ATP_PPHydrolase-like"/>
</dbReference>
<dbReference type="GO" id="GO:0016791">
    <property type="term" value="F:phosphatase activity"/>
    <property type="evidence" value="ECO:0007669"/>
    <property type="project" value="UniProtKB-ARBA"/>
</dbReference>
<dbReference type="STRING" id="862969.SCI_1578"/>
<keyword evidence="1" id="KW-0032">Aminotransferase</keyword>
<dbReference type="Proteomes" id="UP000031339">
    <property type="component" value="Unassembled WGS sequence"/>
</dbReference>
<proteinExistence type="predicted"/>
<dbReference type="SFLD" id="SFLDS00003">
    <property type="entry name" value="Haloacid_Dehalogenase"/>
    <property type="match status" value="1"/>
</dbReference>
<dbReference type="EMBL" id="JWIY01000003">
    <property type="protein sequence ID" value="KIC77701.1"/>
    <property type="molecule type" value="Genomic_DNA"/>
</dbReference>
<dbReference type="Pfam" id="PF01503">
    <property type="entry name" value="PRA-PH"/>
    <property type="match status" value="1"/>
</dbReference>
<dbReference type="PANTHER" id="PTHR10000">
    <property type="entry name" value="PHOSPHOSERINE PHOSPHATASE"/>
    <property type="match status" value="1"/>
</dbReference>
<dbReference type="InterPro" id="IPR036412">
    <property type="entry name" value="HAD-like_sf"/>
</dbReference>
<dbReference type="RefSeq" id="WP_039677698.1">
    <property type="nucleotide sequence ID" value="NZ_JWIY01000003.1"/>
</dbReference>
<reference evidence="1 2" key="1">
    <citation type="submission" date="2014-12" db="EMBL/GenBank/DDBJ databases">
        <title>Partial genome sequence of Streptococcus constellatus KCOM 1650 (= ChDC B144).</title>
        <authorList>
            <person name="Kook J.-K."/>
            <person name="Park S.-N."/>
            <person name="Lim Y.K."/>
            <person name="Jo E."/>
        </authorList>
    </citation>
    <scope>NUCLEOTIDE SEQUENCE [LARGE SCALE GENOMIC DNA]</scope>
    <source>
        <strain evidence="1 2">KCOM 1650</strain>
    </source>
</reference>
<dbReference type="PROSITE" id="PS01229">
    <property type="entry name" value="COF_2"/>
    <property type="match status" value="1"/>
</dbReference>
<comment type="caution">
    <text evidence="1">The sequence shown here is derived from an EMBL/GenBank/DDBJ whole genome shotgun (WGS) entry which is preliminary data.</text>
</comment>
<dbReference type="InterPro" id="IPR006379">
    <property type="entry name" value="HAD-SF_hydro_IIB"/>
</dbReference>
<dbReference type="GO" id="GO:0008483">
    <property type="term" value="F:transaminase activity"/>
    <property type="evidence" value="ECO:0007669"/>
    <property type="project" value="UniProtKB-KW"/>
</dbReference>
<dbReference type="InterPro" id="IPR000150">
    <property type="entry name" value="Cof"/>
</dbReference>
<sequence>MEIKAVFFDIDGTLVNNSRTVLKSTEQAIHSLKQQGILVGLATGRGPFFVQSFMEQLDLDFAVSYNGQYIFSKDKVISAKPIDKTSLRHLIQYAHQHKIEISFGTESGVVGSKIMSFGMSKFSQWTSRFVPKKMTHLVNKSFNHVISKALPQQQNDLFKSIQEPIYQVLMLATPRETQSIEADFPNLKFTRSSPFAADIINQGMSKLEGIKLVGKEYGFDINQVMAFGDSDNDVEMLAGVGMSIAMGNGTSRVKEVAKHTTSSNSQDGIHKALEHFGILASEKVFVSSDHHFNKVKEFHGIMDECTQEEPILWTTEGARHRAGFKVEELVEFLRAASPSEEIFNQSIQSLHKAIDKASDKVKQKSNAEMSLVGQVDALIDMLYFTYGSFVLMGVDPERLFEIIHQANMGKLFPDGKAHFDPVTHKILKPDDWEKNYAPEPAIKKELERQIQAYQRNCEKNEE</sequence>
<name>A0A0C1K4N1_STRCV</name>
<dbReference type="GO" id="GO:0005829">
    <property type="term" value="C:cytosol"/>
    <property type="evidence" value="ECO:0007669"/>
    <property type="project" value="TreeGrafter"/>
</dbReference>
<gene>
    <name evidence="1" type="ORF">RN79_08400</name>
</gene>
<dbReference type="InterPro" id="IPR023292">
    <property type="entry name" value="NTP_PyroPHydrolase-like_dom_sf"/>
</dbReference>
<dbReference type="eggNOG" id="COG0561">
    <property type="taxonomic scope" value="Bacteria"/>
</dbReference>
<dbReference type="eggNOG" id="COG4696">
    <property type="taxonomic scope" value="Bacteria"/>
</dbReference>
<evidence type="ECO:0000313" key="1">
    <source>
        <dbReference type="EMBL" id="KIC77701.1"/>
    </source>
</evidence>
<dbReference type="Gene3D" id="1.10.3420.10">
    <property type="entry name" value="putative ntp pyrophosphohydrolase like domain"/>
    <property type="match status" value="1"/>
</dbReference>
<keyword evidence="1" id="KW-0808">Transferase</keyword>
<dbReference type="SFLD" id="SFLDG01140">
    <property type="entry name" value="C2.B:_Phosphomannomutase_and_P"/>
    <property type="match status" value="1"/>
</dbReference>
<accession>A0A0C1K4N1</accession>
<dbReference type="SUPFAM" id="SSF56784">
    <property type="entry name" value="HAD-like"/>
    <property type="match status" value="1"/>
</dbReference>
<dbReference type="AlphaFoldDB" id="A0A0C1K4N1"/>
<dbReference type="Gene3D" id="3.30.1240.10">
    <property type="match status" value="1"/>
</dbReference>